<protein>
    <submittedName>
        <fullName evidence="4">Nucleotidyltransferase family protein</fullName>
    </submittedName>
</protein>
<dbReference type="Proteomes" id="UP001203284">
    <property type="component" value="Unassembled WGS sequence"/>
</dbReference>
<dbReference type="SUPFAM" id="SSF53448">
    <property type="entry name" value="Nucleotide-diphospho-sugar transferases"/>
    <property type="match status" value="1"/>
</dbReference>
<keyword evidence="2" id="KW-0548">Nucleotidyltransferase</keyword>
<evidence type="ECO:0000313" key="4">
    <source>
        <dbReference type="EMBL" id="MCK0197074.1"/>
    </source>
</evidence>
<evidence type="ECO:0000256" key="2">
    <source>
        <dbReference type="ARBA" id="ARBA00022695"/>
    </source>
</evidence>
<keyword evidence="5" id="KW-1185">Reference proteome</keyword>
<comment type="caution">
    <text evidence="4">The sequence shown here is derived from an EMBL/GenBank/DDBJ whole genome shotgun (WGS) entry which is preliminary data.</text>
</comment>
<proteinExistence type="predicted"/>
<dbReference type="PANTHER" id="PTHR43584">
    <property type="entry name" value="NUCLEOTIDYL TRANSFERASE"/>
    <property type="match status" value="1"/>
</dbReference>
<dbReference type="Gene3D" id="3.90.550.10">
    <property type="entry name" value="Spore Coat Polysaccharide Biosynthesis Protein SpsA, Chain A"/>
    <property type="match status" value="1"/>
</dbReference>
<dbReference type="InterPro" id="IPR029044">
    <property type="entry name" value="Nucleotide-diphossugar_trans"/>
</dbReference>
<dbReference type="EMBL" id="JALKCH010000005">
    <property type="protein sequence ID" value="MCK0197074.1"/>
    <property type="molecule type" value="Genomic_DNA"/>
</dbReference>
<dbReference type="CDD" id="cd06422">
    <property type="entry name" value="NTP_transferase_like_1"/>
    <property type="match status" value="1"/>
</dbReference>
<evidence type="ECO:0000259" key="3">
    <source>
        <dbReference type="Pfam" id="PF00483"/>
    </source>
</evidence>
<dbReference type="RefSeq" id="WP_247028662.1">
    <property type="nucleotide sequence ID" value="NZ_JALKCH010000005.1"/>
</dbReference>
<organism evidence="4 5">
    <name type="scientific">Ancylobacter crimeensis</name>
    <dbReference type="NCBI Taxonomy" id="2579147"/>
    <lineage>
        <taxon>Bacteria</taxon>
        <taxon>Pseudomonadati</taxon>
        <taxon>Pseudomonadota</taxon>
        <taxon>Alphaproteobacteria</taxon>
        <taxon>Hyphomicrobiales</taxon>
        <taxon>Xanthobacteraceae</taxon>
        <taxon>Ancylobacter</taxon>
    </lineage>
</organism>
<evidence type="ECO:0000313" key="5">
    <source>
        <dbReference type="Proteomes" id="UP001203284"/>
    </source>
</evidence>
<sequence>MVLAAGLGTRMRPLTDRMPKPLVEVAGQPLIDHVLDRLVDAGVARAVVNVHHHADQLVRHLKGRRDIEIVISDERDALLETGGGVVRALPLLGEGPFYTINADTFWIEGIRPNLPALAEDFDPARMDVLLLCAATVASVGYFGRGDFIMDGAGRLEPRGERIVAPFAFAGAALWRPGLFADAPQGAFSLSRLFRAAAEKGRLYGMRLEGVWMHVGTPEAIAQAEEAIRRSVD</sequence>
<name>A0ABT0DB25_9HYPH</name>
<feature type="domain" description="Nucleotidyl transferase" evidence="3">
    <location>
        <begin position="1"/>
        <end position="104"/>
    </location>
</feature>
<keyword evidence="1" id="KW-0808">Transferase</keyword>
<dbReference type="InterPro" id="IPR005835">
    <property type="entry name" value="NTP_transferase_dom"/>
</dbReference>
<dbReference type="InterPro" id="IPR050065">
    <property type="entry name" value="GlmU-like"/>
</dbReference>
<accession>A0ABT0DB25</accession>
<dbReference type="PANTHER" id="PTHR43584:SF8">
    <property type="entry name" value="N-ACETYLMURAMATE ALPHA-1-PHOSPHATE URIDYLYLTRANSFERASE"/>
    <property type="match status" value="1"/>
</dbReference>
<evidence type="ECO:0000256" key="1">
    <source>
        <dbReference type="ARBA" id="ARBA00022679"/>
    </source>
</evidence>
<gene>
    <name evidence="4" type="ORF">MWN34_09130</name>
</gene>
<reference evidence="4 5" key="1">
    <citation type="submission" date="2022-04" db="EMBL/GenBank/DDBJ databases">
        <authorList>
            <person name="Grouzdev D.S."/>
            <person name="Pantiukh K.S."/>
            <person name="Krutkina M.S."/>
        </authorList>
    </citation>
    <scope>NUCLEOTIDE SEQUENCE [LARGE SCALE GENOMIC DNA]</scope>
    <source>
        <strain evidence="4 5">6x-1</strain>
    </source>
</reference>
<dbReference type="Pfam" id="PF00483">
    <property type="entry name" value="NTP_transferase"/>
    <property type="match status" value="1"/>
</dbReference>